<feature type="non-terminal residue" evidence="2">
    <location>
        <position position="39"/>
    </location>
</feature>
<proteinExistence type="predicted"/>
<dbReference type="Proteomes" id="UP000024635">
    <property type="component" value="Unassembled WGS sequence"/>
</dbReference>
<keyword evidence="3" id="KW-1185">Reference proteome</keyword>
<dbReference type="AlphaFoldDB" id="A0A016WQN0"/>
<organism evidence="2 3">
    <name type="scientific">Ancylostoma ceylanicum</name>
    <dbReference type="NCBI Taxonomy" id="53326"/>
    <lineage>
        <taxon>Eukaryota</taxon>
        <taxon>Metazoa</taxon>
        <taxon>Ecdysozoa</taxon>
        <taxon>Nematoda</taxon>
        <taxon>Chromadorea</taxon>
        <taxon>Rhabditida</taxon>
        <taxon>Rhabditina</taxon>
        <taxon>Rhabditomorpha</taxon>
        <taxon>Strongyloidea</taxon>
        <taxon>Ancylostomatidae</taxon>
        <taxon>Ancylostomatinae</taxon>
        <taxon>Ancylostoma</taxon>
    </lineage>
</organism>
<dbReference type="EMBL" id="JARK01000172">
    <property type="protein sequence ID" value="EYC41348.1"/>
    <property type="molecule type" value="Genomic_DNA"/>
</dbReference>
<sequence>MSVTVGVDGGDPSTASKRTRRDRAAHDGIVAAVANLGLL</sequence>
<evidence type="ECO:0000313" key="3">
    <source>
        <dbReference type="Proteomes" id="UP000024635"/>
    </source>
</evidence>
<feature type="region of interest" description="Disordered" evidence="1">
    <location>
        <begin position="1"/>
        <end position="24"/>
    </location>
</feature>
<name>A0A016WQN0_9BILA</name>
<comment type="caution">
    <text evidence="2">The sequence shown here is derived from an EMBL/GenBank/DDBJ whole genome shotgun (WGS) entry which is preliminary data.</text>
</comment>
<evidence type="ECO:0000313" key="2">
    <source>
        <dbReference type="EMBL" id="EYC41348.1"/>
    </source>
</evidence>
<evidence type="ECO:0000256" key="1">
    <source>
        <dbReference type="SAM" id="MobiDB-lite"/>
    </source>
</evidence>
<reference evidence="3" key="1">
    <citation type="journal article" date="2015" name="Nat. Genet.">
        <title>The genome and transcriptome of the zoonotic hookworm Ancylostoma ceylanicum identify infection-specific gene families.</title>
        <authorList>
            <person name="Schwarz E.M."/>
            <person name="Hu Y."/>
            <person name="Antoshechkin I."/>
            <person name="Miller M.M."/>
            <person name="Sternberg P.W."/>
            <person name="Aroian R.V."/>
        </authorList>
    </citation>
    <scope>NUCLEOTIDE SEQUENCE</scope>
    <source>
        <strain evidence="3">HY135</strain>
    </source>
</reference>
<protein>
    <submittedName>
        <fullName evidence="2">Uncharacterized protein</fullName>
    </submittedName>
</protein>
<gene>
    <name evidence="2" type="primary">Acey_s0572.g135</name>
    <name evidence="2" type="ORF">Y032_0572g135</name>
</gene>
<accession>A0A016WQN0</accession>